<accession>A0A382ATA8</accession>
<dbReference type="PANTHER" id="PTHR10173">
    <property type="entry name" value="METHIONINE SULFOXIDE REDUCTASE"/>
    <property type="match status" value="1"/>
</dbReference>
<dbReference type="PROSITE" id="PS51790">
    <property type="entry name" value="MSRB"/>
    <property type="match status" value="1"/>
</dbReference>
<dbReference type="GO" id="GO:0030091">
    <property type="term" value="P:protein repair"/>
    <property type="evidence" value="ECO:0007669"/>
    <property type="project" value="InterPro"/>
</dbReference>
<comment type="similarity">
    <text evidence="2">Belongs to the MsrB Met sulfoxide reductase family.</text>
</comment>
<dbReference type="FunFam" id="2.170.150.20:FF:000001">
    <property type="entry name" value="Peptide methionine sulfoxide reductase MsrB"/>
    <property type="match status" value="1"/>
</dbReference>
<reference evidence="9" key="1">
    <citation type="submission" date="2018-05" db="EMBL/GenBank/DDBJ databases">
        <authorList>
            <person name="Lanie J.A."/>
            <person name="Ng W.-L."/>
            <person name="Kazmierczak K.M."/>
            <person name="Andrzejewski T.M."/>
            <person name="Davidsen T.M."/>
            <person name="Wayne K.J."/>
            <person name="Tettelin H."/>
            <person name="Glass J.I."/>
            <person name="Rusch D."/>
            <person name="Podicherti R."/>
            <person name="Tsui H.-C.T."/>
            <person name="Winkler M.E."/>
        </authorList>
    </citation>
    <scope>NUCLEOTIDE SEQUENCE</scope>
</reference>
<comment type="cofactor">
    <cofactor evidence="1">
        <name>Zn(2+)</name>
        <dbReference type="ChEBI" id="CHEBI:29105"/>
    </cofactor>
</comment>
<feature type="domain" description="MsrB" evidence="8">
    <location>
        <begin position="9"/>
        <end position="131"/>
    </location>
</feature>
<dbReference type="InterPro" id="IPR028427">
    <property type="entry name" value="Met_Sox_Rdtase_MsrB"/>
</dbReference>
<evidence type="ECO:0000259" key="8">
    <source>
        <dbReference type="PROSITE" id="PS51790"/>
    </source>
</evidence>
<dbReference type="AlphaFoldDB" id="A0A382ATA8"/>
<dbReference type="GO" id="GO:0046872">
    <property type="term" value="F:metal ion binding"/>
    <property type="evidence" value="ECO:0007669"/>
    <property type="project" value="UniProtKB-KW"/>
</dbReference>
<dbReference type="Gene3D" id="2.170.150.20">
    <property type="entry name" value="Peptide methionine sulfoxide reductase"/>
    <property type="match status" value="1"/>
</dbReference>
<evidence type="ECO:0000256" key="6">
    <source>
        <dbReference type="ARBA" id="ARBA00023002"/>
    </source>
</evidence>
<evidence type="ECO:0000256" key="2">
    <source>
        <dbReference type="ARBA" id="ARBA00007174"/>
    </source>
</evidence>
<keyword evidence="4" id="KW-0479">Metal-binding</keyword>
<comment type="catalytic activity">
    <reaction evidence="7">
        <text>L-methionyl-[protein] + [thioredoxin]-disulfide + H2O = L-methionyl-(R)-S-oxide-[protein] + [thioredoxin]-dithiol</text>
        <dbReference type="Rhea" id="RHEA:24164"/>
        <dbReference type="Rhea" id="RHEA-COMP:10698"/>
        <dbReference type="Rhea" id="RHEA-COMP:10700"/>
        <dbReference type="Rhea" id="RHEA-COMP:12313"/>
        <dbReference type="Rhea" id="RHEA-COMP:12314"/>
        <dbReference type="ChEBI" id="CHEBI:15377"/>
        <dbReference type="ChEBI" id="CHEBI:16044"/>
        <dbReference type="ChEBI" id="CHEBI:29950"/>
        <dbReference type="ChEBI" id="CHEBI:45764"/>
        <dbReference type="ChEBI" id="CHEBI:50058"/>
        <dbReference type="EC" id="1.8.4.12"/>
    </reaction>
</comment>
<dbReference type="GO" id="GO:0005737">
    <property type="term" value="C:cytoplasm"/>
    <property type="evidence" value="ECO:0007669"/>
    <property type="project" value="TreeGrafter"/>
</dbReference>
<gene>
    <name evidence="9" type="ORF">METZ01_LOCUS157385</name>
</gene>
<protein>
    <recommendedName>
        <fullName evidence="3">peptide-methionine (R)-S-oxide reductase</fullName>
        <ecNumber evidence="3">1.8.4.12</ecNumber>
    </recommendedName>
</protein>
<evidence type="ECO:0000256" key="7">
    <source>
        <dbReference type="ARBA" id="ARBA00048488"/>
    </source>
</evidence>
<dbReference type="InterPro" id="IPR002579">
    <property type="entry name" value="Met_Sox_Rdtase_MsrB_dom"/>
</dbReference>
<dbReference type="PANTHER" id="PTHR10173:SF52">
    <property type="entry name" value="METHIONINE-R-SULFOXIDE REDUCTASE B1"/>
    <property type="match status" value="1"/>
</dbReference>
<dbReference type="GO" id="GO:0033743">
    <property type="term" value="F:peptide-methionine (R)-S-oxide reductase activity"/>
    <property type="evidence" value="ECO:0007669"/>
    <property type="project" value="UniProtKB-EC"/>
</dbReference>
<evidence type="ECO:0000313" key="9">
    <source>
        <dbReference type="EMBL" id="SVB04531.1"/>
    </source>
</evidence>
<dbReference type="InterPro" id="IPR011057">
    <property type="entry name" value="Mss4-like_sf"/>
</dbReference>
<proteinExistence type="inferred from homology"/>
<sequence length="137" mass="15124">VSGKLKKTESDWQEVLTEEQFEVLRKKGTEPAFTGRYWDTKDLGVYRCAGCGEFLFDSKTKFDSGTGWPSFSDVVRSGCVRTEEDRGLSLQRTEVLCASCDGHLGHVFPDGPAPTGQRYCINSVALSLDLASSESEE</sequence>
<evidence type="ECO:0000256" key="3">
    <source>
        <dbReference type="ARBA" id="ARBA00012499"/>
    </source>
</evidence>
<dbReference type="NCBIfam" id="TIGR00357">
    <property type="entry name" value="peptide-methionine (R)-S-oxide reductase MsrB"/>
    <property type="match status" value="1"/>
</dbReference>
<dbReference type="EMBL" id="UINC01026670">
    <property type="protein sequence ID" value="SVB04531.1"/>
    <property type="molecule type" value="Genomic_DNA"/>
</dbReference>
<name>A0A382ATA8_9ZZZZ</name>
<dbReference type="SUPFAM" id="SSF51316">
    <property type="entry name" value="Mss4-like"/>
    <property type="match status" value="1"/>
</dbReference>
<organism evidence="9">
    <name type="scientific">marine metagenome</name>
    <dbReference type="NCBI Taxonomy" id="408172"/>
    <lineage>
        <taxon>unclassified sequences</taxon>
        <taxon>metagenomes</taxon>
        <taxon>ecological metagenomes</taxon>
    </lineage>
</organism>
<evidence type="ECO:0000256" key="1">
    <source>
        <dbReference type="ARBA" id="ARBA00001947"/>
    </source>
</evidence>
<keyword evidence="6" id="KW-0560">Oxidoreductase</keyword>
<keyword evidence="5" id="KW-0862">Zinc</keyword>
<evidence type="ECO:0000256" key="5">
    <source>
        <dbReference type="ARBA" id="ARBA00022833"/>
    </source>
</evidence>
<dbReference type="Pfam" id="PF01641">
    <property type="entry name" value="SelR"/>
    <property type="match status" value="1"/>
</dbReference>
<dbReference type="EC" id="1.8.4.12" evidence="3"/>
<evidence type="ECO:0000256" key="4">
    <source>
        <dbReference type="ARBA" id="ARBA00022723"/>
    </source>
</evidence>
<feature type="non-terminal residue" evidence="9">
    <location>
        <position position="1"/>
    </location>
</feature>
<dbReference type="GO" id="GO:0006979">
    <property type="term" value="P:response to oxidative stress"/>
    <property type="evidence" value="ECO:0007669"/>
    <property type="project" value="InterPro"/>
</dbReference>